<gene>
    <name evidence="3" type="ORF">FB45DRAFT_1130661</name>
</gene>
<comment type="caution">
    <text evidence="3">The sequence shown here is derived from an EMBL/GenBank/DDBJ whole genome shotgun (WGS) entry which is preliminary data.</text>
</comment>
<proteinExistence type="predicted"/>
<evidence type="ECO:0000256" key="2">
    <source>
        <dbReference type="SAM" id="MobiDB-lite"/>
    </source>
</evidence>
<evidence type="ECO:0008006" key="5">
    <source>
        <dbReference type="Google" id="ProtNLM"/>
    </source>
</evidence>
<evidence type="ECO:0000256" key="1">
    <source>
        <dbReference type="SAM" id="Coils"/>
    </source>
</evidence>
<feature type="non-terminal residue" evidence="3">
    <location>
        <position position="464"/>
    </location>
</feature>
<organism evidence="3 4">
    <name type="scientific">Roridomyces roridus</name>
    <dbReference type="NCBI Taxonomy" id="1738132"/>
    <lineage>
        <taxon>Eukaryota</taxon>
        <taxon>Fungi</taxon>
        <taxon>Dikarya</taxon>
        <taxon>Basidiomycota</taxon>
        <taxon>Agaricomycotina</taxon>
        <taxon>Agaricomycetes</taxon>
        <taxon>Agaricomycetidae</taxon>
        <taxon>Agaricales</taxon>
        <taxon>Marasmiineae</taxon>
        <taxon>Mycenaceae</taxon>
        <taxon>Roridomyces</taxon>
    </lineage>
</organism>
<evidence type="ECO:0000313" key="3">
    <source>
        <dbReference type="EMBL" id="KAJ7607935.1"/>
    </source>
</evidence>
<evidence type="ECO:0000313" key="4">
    <source>
        <dbReference type="Proteomes" id="UP001221142"/>
    </source>
</evidence>
<feature type="compositionally biased region" description="Basic and acidic residues" evidence="2">
    <location>
        <begin position="1"/>
        <end position="17"/>
    </location>
</feature>
<dbReference type="AlphaFoldDB" id="A0AAD7B2K3"/>
<keyword evidence="4" id="KW-1185">Reference proteome</keyword>
<feature type="coiled-coil region" evidence="1">
    <location>
        <begin position="105"/>
        <end position="132"/>
    </location>
</feature>
<reference evidence="3" key="1">
    <citation type="submission" date="2023-03" db="EMBL/GenBank/DDBJ databases">
        <title>Massive genome expansion in bonnet fungi (Mycena s.s.) driven by repeated elements and novel gene families across ecological guilds.</title>
        <authorList>
            <consortium name="Lawrence Berkeley National Laboratory"/>
            <person name="Harder C.B."/>
            <person name="Miyauchi S."/>
            <person name="Viragh M."/>
            <person name="Kuo A."/>
            <person name="Thoen E."/>
            <person name="Andreopoulos B."/>
            <person name="Lu D."/>
            <person name="Skrede I."/>
            <person name="Drula E."/>
            <person name="Henrissat B."/>
            <person name="Morin E."/>
            <person name="Kohler A."/>
            <person name="Barry K."/>
            <person name="LaButti K."/>
            <person name="Morin E."/>
            <person name="Salamov A."/>
            <person name="Lipzen A."/>
            <person name="Mereny Z."/>
            <person name="Hegedus B."/>
            <person name="Baldrian P."/>
            <person name="Stursova M."/>
            <person name="Weitz H."/>
            <person name="Taylor A."/>
            <person name="Grigoriev I.V."/>
            <person name="Nagy L.G."/>
            <person name="Martin F."/>
            <person name="Kauserud H."/>
        </authorList>
    </citation>
    <scope>NUCLEOTIDE SEQUENCE</scope>
    <source>
        <strain evidence="3">9284</strain>
    </source>
</reference>
<keyword evidence="1" id="KW-0175">Coiled coil</keyword>
<protein>
    <recommendedName>
        <fullName evidence="5">F-box domain-containing protein</fullName>
    </recommendedName>
</protein>
<name>A0AAD7B2K3_9AGAR</name>
<accession>A0AAD7B2K3</accession>
<feature type="region of interest" description="Disordered" evidence="2">
    <location>
        <begin position="1"/>
        <end position="21"/>
    </location>
</feature>
<sequence length="464" mass="52364">PNDHVRRLDGPQDRHSDPNINRWIKPRRIGSALYPSHRRQMRLCTGLRTMGTDMRRTTLSSKLGLSNKVGLQLRESTLFHPTSLKAALRQGFQAAPLSPPMTPSVPELLQSLARQKEALRILERQLGATRSQLNSALDPMMRLPVEISSEIFVHCLSEAHTWDALWTLIGLWKDISDTGVPLGSFSQFFEIWVSRWSNRMPPFSLSIRAENVESFWVMDVPHRRSLFDALTSFTIHDVDGSSVSFETCCRILGAAPNLLQFTNIRSAFSERTSTALTHSQLRALHLGKAYPDPLSSRDHFLQQMTLPALQTLRVPEGSLAIQNVARFLEQSSYPPLLLLHISLGPASPDELVAFFQHLPGLIDLDISLPLDALRFLELLTLHPDLLPALQNLVVYEADPDPTRPHRVLEFVTTRQTTLKSLRVIVRRAPAVTPVDDRFALPLREFMRRGIDISIEYGEGRNLGL</sequence>
<dbReference type="EMBL" id="JARKIF010000047">
    <property type="protein sequence ID" value="KAJ7607935.1"/>
    <property type="molecule type" value="Genomic_DNA"/>
</dbReference>
<dbReference type="Proteomes" id="UP001221142">
    <property type="component" value="Unassembled WGS sequence"/>
</dbReference>